<reference evidence="1 2" key="1">
    <citation type="submission" date="2019-06" db="EMBL/GenBank/DDBJ databases">
        <title>A chromosomal-level reference genome of Carpinus fangiana (Coryloideae, Betulaceae).</title>
        <authorList>
            <person name="Yang X."/>
            <person name="Wang Z."/>
            <person name="Zhang L."/>
            <person name="Hao G."/>
            <person name="Liu J."/>
            <person name="Yang Y."/>
        </authorList>
    </citation>
    <scope>NUCLEOTIDE SEQUENCE [LARGE SCALE GENOMIC DNA]</scope>
    <source>
        <strain evidence="1">Cfa_2016G</strain>
        <tissue evidence="1">Leaf</tissue>
    </source>
</reference>
<accession>A0A5N6QA09</accession>
<sequence>MDPPPDPAEDFRNWLELPRDLTASILLRLGAIEILTSAQWVCSPWRKLCNEPSMWLAIDMRKPGKHWKFPQLEKMCREAVDRSCGQLVDIKVEDFGTDELLRHIADNSSQLKRLGLVRCRGISDGGLSGVAAKLPLLEELSISYCCTVSKEALEAVGRCCPRLKSLQFNNWFRVSKQCLEEAFAIAENMSELRCLNLVGTFLLTNDSLQAILDGCPHLESLDLRRCTVLSQAGTLGRCAEQIKNLRLPDDSIDDYEFKKYFFENIPGLESPLDIDFYDFDFDNIDFEVHNDLEENEDFFDWDVLLEPFKQNDPYGLW</sequence>
<protein>
    <recommendedName>
        <fullName evidence="3">F-box domain-containing protein</fullName>
    </recommendedName>
</protein>
<keyword evidence="2" id="KW-1185">Reference proteome</keyword>
<proteinExistence type="predicted"/>
<dbReference type="OrthoDB" id="2095648at2759"/>
<evidence type="ECO:0000313" key="1">
    <source>
        <dbReference type="EMBL" id="KAE7996118.1"/>
    </source>
</evidence>
<evidence type="ECO:0008006" key="3">
    <source>
        <dbReference type="Google" id="ProtNLM"/>
    </source>
</evidence>
<dbReference type="SMART" id="SM00367">
    <property type="entry name" value="LRR_CC"/>
    <property type="match status" value="5"/>
</dbReference>
<dbReference type="InterPro" id="IPR036047">
    <property type="entry name" value="F-box-like_dom_sf"/>
</dbReference>
<evidence type="ECO:0000313" key="2">
    <source>
        <dbReference type="Proteomes" id="UP000327013"/>
    </source>
</evidence>
<dbReference type="SUPFAM" id="SSF52047">
    <property type="entry name" value="RNI-like"/>
    <property type="match status" value="1"/>
</dbReference>
<name>A0A5N6QA09_9ROSI</name>
<dbReference type="InterPro" id="IPR032675">
    <property type="entry name" value="LRR_dom_sf"/>
</dbReference>
<dbReference type="InterPro" id="IPR006553">
    <property type="entry name" value="Leu-rich_rpt_Cys-con_subtyp"/>
</dbReference>
<organism evidence="1 2">
    <name type="scientific">Carpinus fangiana</name>
    <dbReference type="NCBI Taxonomy" id="176857"/>
    <lineage>
        <taxon>Eukaryota</taxon>
        <taxon>Viridiplantae</taxon>
        <taxon>Streptophyta</taxon>
        <taxon>Embryophyta</taxon>
        <taxon>Tracheophyta</taxon>
        <taxon>Spermatophyta</taxon>
        <taxon>Magnoliopsida</taxon>
        <taxon>eudicotyledons</taxon>
        <taxon>Gunneridae</taxon>
        <taxon>Pentapetalae</taxon>
        <taxon>rosids</taxon>
        <taxon>fabids</taxon>
        <taxon>Fagales</taxon>
        <taxon>Betulaceae</taxon>
        <taxon>Carpinus</taxon>
    </lineage>
</organism>
<gene>
    <name evidence="1" type="ORF">FH972_000866</name>
</gene>
<dbReference type="AlphaFoldDB" id="A0A5N6QA09"/>
<dbReference type="Proteomes" id="UP000327013">
    <property type="component" value="Chromosome 1"/>
</dbReference>
<dbReference type="Gene3D" id="3.80.10.10">
    <property type="entry name" value="Ribonuclease Inhibitor"/>
    <property type="match status" value="1"/>
</dbReference>
<dbReference type="PANTHER" id="PTHR38926">
    <property type="entry name" value="F-BOX DOMAIN CONTAINING PROTEIN, EXPRESSED"/>
    <property type="match status" value="1"/>
</dbReference>
<dbReference type="PANTHER" id="PTHR38926:SF2">
    <property type="entry name" value="F-BOX_LRR-REPEAT PROTEIN 21-RELATED"/>
    <property type="match status" value="1"/>
</dbReference>
<dbReference type="Gene3D" id="1.20.1280.50">
    <property type="match status" value="1"/>
</dbReference>
<dbReference type="SUPFAM" id="SSF81383">
    <property type="entry name" value="F-box domain"/>
    <property type="match status" value="1"/>
</dbReference>
<dbReference type="CDD" id="cd22164">
    <property type="entry name" value="F-box_AtSKIP19-like"/>
    <property type="match status" value="1"/>
</dbReference>
<dbReference type="EMBL" id="CM017321">
    <property type="protein sequence ID" value="KAE7996118.1"/>
    <property type="molecule type" value="Genomic_DNA"/>
</dbReference>